<feature type="compositionally biased region" description="Pro residues" evidence="1">
    <location>
        <begin position="59"/>
        <end position="73"/>
    </location>
</feature>
<dbReference type="AlphaFoldDB" id="A0A368R7Q3"/>
<reference evidence="2" key="2">
    <citation type="submission" date="2015-07" db="EMBL/GenBank/DDBJ databases">
        <authorList>
            <person name="Noorani M."/>
        </authorList>
    </citation>
    <scope>NUCLEOTIDE SEQUENCE</scope>
    <source>
        <strain evidence="2">Yugu1</strain>
    </source>
</reference>
<protein>
    <submittedName>
        <fullName evidence="2">Uncharacterized protein</fullName>
    </submittedName>
</protein>
<proteinExistence type="predicted"/>
<gene>
    <name evidence="2" type="ORF">SETIT_5G178700v2</name>
</gene>
<reference evidence="2" key="1">
    <citation type="journal article" date="2012" name="Nat. Biotechnol.">
        <title>Reference genome sequence of the model plant Setaria.</title>
        <authorList>
            <person name="Bennetzen J.L."/>
            <person name="Schmutz J."/>
            <person name="Wang H."/>
            <person name="Percifield R."/>
            <person name="Hawkins J."/>
            <person name="Pontaroli A.C."/>
            <person name="Estep M."/>
            <person name="Feng L."/>
            <person name="Vaughn J.N."/>
            <person name="Grimwood J."/>
            <person name="Jenkins J."/>
            <person name="Barry K."/>
            <person name="Lindquist E."/>
            <person name="Hellsten U."/>
            <person name="Deshpande S."/>
            <person name="Wang X."/>
            <person name="Wu X."/>
            <person name="Mitros T."/>
            <person name="Triplett J."/>
            <person name="Yang X."/>
            <person name="Ye C.Y."/>
            <person name="Mauro-Herrera M."/>
            <person name="Wang L."/>
            <person name="Li P."/>
            <person name="Sharma M."/>
            <person name="Sharma R."/>
            <person name="Ronald P.C."/>
            <person name="Panaud O."/>
            <person name="Kellogg E.A."/>
            <person name="Brutnell T.P."/>
            <person name="Doust A.N."/>
            <person name="Tuskan G.A."/>
            <person name="Rokhsar D."/>
            <person name="Devos K.M."/>
        </authorList>
    </citation>
    <scope>NUCLEOTIDE SEQUENCE [LARGE SCALE GENOMIC DNA]</scope>
    <source>
        <strain evidence="2">Yugu1</strain>
    </source>
</reference>
<dbReference type="EMBL" id="CM003532">
    <property type="protein sequence ID" value="RCV25600.1"/>
    <property type="molecule type" value="Genomic_DNA"/>
</dbReference>
<sequence length="114" mass="12585">MWRGLENKTTITSFVLSGCSSSLRLARPLSSRRRRGRTIDQIRNRRRRNRRPSLDPLSSSPPPTMLLPTPSPLSVPSMATSGAHIVIALQGRQACSLVEHVMASGSYSDCIRGR</sequence>
<evidence type="ECO:0000313" key="2">
    <source>
        <dbReference type="EMBL" id="RCV25600.1"/>
    </source>
</evidence>
<dbReference type="PROSITE" id="PS51257">
    <property type="entry name" value="PROKAR_LIPOPROTEIN"/>
    <property type="match status" value="1"/>
</dbReference>
<evidence type="ECO:0000256" key="1">
    <source>
        <dbReference type="SAM" id="MobiDB-lite"/>
    </source>
</evidence>
<accession>A0A368R7Q3</accession>
<feature type="region of interest" description="Disordered" evidence="1">
    <location>
        <begin position="27"/>
        <end position="74"/>
    </location>
</feature>
<name>A0A368R7Q3_SETIT</name>
<organism evidence="2">
    <name type="scientific">Setaria italica</name>
    <name type="common">Foxtail millet</name>
    <name type="synonym">Panicum italicum</name>
    <dbReference type="NCBI Taxonomy" id="4555"/>
    <lineage>
        <taxon>Eukaryota</taxon>
        <taxon>Viridiplantae</taxon>
        <taxon>Streptophyta</taxon>
        <taxon>Embryophyta</taxon>
        <taxon>Tracheophyta</taxon>
        <taxon>Spermatophyta</taxon>
        <taxon>Magnoliopsida</taxon>
        <taxon>Liliopsida</taxon>
        <taxon>Poales</taxon>
        <taxon>Poaceae</taxon>
        <taxon>PACMAD clade</taxon>
        <taxon>Panicoideae</taxon>
        <taxon>Panicodae</taxon>
        <taxon>Paniceae</taxon>
        <taxon>Cenchrinae</taxon>
        <taxon>Setaria</taxon>
    </lineage>
</organism>